<sequence>MTQALDCGVARHSSPNIDSFDTRQYIVFWRVGQVEVFEGWERMDNQLGSSGTKTPFSYSSTIDLPETFERTLVWRKGGAEFGFLKVERVVSMTMMTVEMEGRAWFNSQSVLLFVVQFIMVIRFLEAAGKLDVGIAFQ</sequence>
<evidence type="ECO:0000313" key="2">
    <source>
        <dbReference type="EMBL" id="PBK84266.1"/>
    </source>
</evidence>
<keyword evidence="1" id="KW-0472">Membrane</keyword>
<reference evidence="3" key="1">
    <citation type="journal article" date="2017" name="Nat. Ecol. Evol.">
        <title>Genome expansion and lineage-specific genetic innovations in the forest pathogenic fungi Armillaria.</title>
        <authorList>
            <person name="Sipos G."/>
            <person name="Prasanna A.N."/>
            <person name="Walter M.C."/>
            <person name="O'Connor E."/>
            <person name="Balint B."/>
            <person name="Krizsan K."/>
            <person name="Kiss B."/>
            <person name="Hess J."/>
            <person name="Varga T."/>
            <person name="Slot J."/>
            <person name="Riley R."/>
            <person name="Boka B."/>
            <person name="Rigling D."/>
            <person name="Barry K."/>
            <person name="Lee J."/>
            <person name="Mihaltcheva S."/>
            <person name="LaButti K."/>
            <person name="Lipzen A."/>
            <person name="Waldron R."/>
            <person name="Moloney N.M."/>
            <person name="Sperisen C."/>
            <person name="Kredics L."/>
            <person name="Vagvoelgyi C."/>
            <person name="Patrignani A."/>
            <person name="Fitzpatrick D."/>
            <person name="Nagy I."/>
            <person name="Doyle S."/>
            <person name="Anderson J.B."/>
            <person name="Grigoriev I.V."/>
            <person name="Gueldener U."/>
            <person name="Muensterkoetter M."/>
            <person name="Nagy L.G."/>
        </authorList>
    </citation>
    <scope>NUCLEOTIDE SEQUENCE [LARGE SCALE GENOMIC DNA]</scope>
    <source>
        <strain evidence="3">Ar21-2</strain>
    </source>
</reference>
<keyword evidence="1" id="KW-0812">Transmembrane</keyword>
<dbReference type="Proteomes" id="UP000217790">
    <property type="component" value="Unassembled WGS sequence"/>
</dbReference>
<keyword evidence="1" id="KW-1133">Transmembrane helix</keyword>
<gene>
    <name evidence="2" type="ORF">ARMGADRAFT_1037203</name>
</gene>
<dbReference type="EMBL" id="KZ293699">
    <property type="protein sequence ID" value="PBK84266.1"/>
    <property type="molecule type" value="Genomic_DNA"/>
</dbReference>
<name>A0A2H3D9W0_ARMGA</name>
<dbReference type="InParanoid" id="A0A2H3D9W0"/>
<feature type="transmembrane region" description="Helical" evidence="1">
    <location>
        <begin position="103"/>
        <end position="124"/>
    </location>
</feature>
<evidence type="ECO:0000313" key="3">
    <source>
        <dbReference type="Proteomes" id="UP000217790"/>
    </source>
</evidence>
<accession>A0A2H3D9W0</accession>
<evidence type="ECO:0000256" key="1">
    <source>
        <dbReference type="SAM" id="Phobius"/>
    </source>
</evidence>
<keyword evidence="3" id="KW-1185">Reference proteome</keyword>
<protein>
    <submittedName>
        <fullName evidence="2">Uncharacterized protein</fullName>
    </submittedName>
</protein>
<organism evidence="2 3">
    <name type="scientific">Armillaria gallica</name>
    <name type="common">Bulbous honey fungus</name>
    <name type="synonym">Armillaria bulbosa</name>
    <dbReference type="NCBI Taxonomy" id="47427"/>
    <lineage>
        <taxon>Eukaryota</taxon>
        <taxon>Fungi</taxon>
        <taxon>Dikarya</taxon>
        <taxon>Basidiomycota</taxon>
        <taxon>Agaricomycotina</taxon>
        <taxon>Agaricomycetes</taxon>
        <taxon>Agaricomycetidae</taxon>
        <taxon>Agaricales</taxon>
        <taxon>Marasmiineae</taxon>
        <taxon>Physalacriaceae</taxon>
        <taxon>Armillaria</taxon>
    </lineage>
</organism>
<dbReference type="AlphaFoldDB" id="A0A2H3D9W0"/>
<proteinExistence type="predicted"/>